<dbReference type="EMBL" id="JAHRIQ010084528">
    <property type="protein sequence ID" value="MEQ2249183.1"/>
    <property type="molecule type" value="Genomic_DNA"/>
</dbReference>
<gene>
    <name evidence="1" type="ORF">ILYODFUR_026764</name>
</gene>
<dbReference type="Proteomes" id="UP001482620">
    <property type="component" value="Unassembled WGS sequence"/>
</dbReference>
<keyword evidence="2" id="KW-1185">Reference proteome</keyword>
<proteinExistence type="predicted"/>
<name>A0ABV0UVG1_9TELE</name>
<organism evidence="1 2">
    <name type="scientific">Ilyodon furcidens</name>
    <name type="common">goldbreast splitfin</name>
    <dbReference type="NCBI Taxonomy" id="33524"/>
    <lineage>
        <taxon>Eukaryota</taxon>
        <taxon>Metazoa</taxon>
        <taxon>Chordata</taxon>
        <taxon>Craniata</taxon>
        <taxon>Vertebrata</taxon>
        <taxon>Euteleostomi</taxon>
        <taxon>Actinopterygii</taxon>
        <taxon>Neopterygii</taxon>
        <taxon>Teleostei</taxon>
        <taxon>Neoteleostei</taxon>
        <taxon>Acanthomorphata</taxon>
        <taxon>Ovalentaria</taxon>
        <taxon>Atherinomorphae</taxon>
        <taxon>Cyprinodontiformes</taxon>
        <taxon>Goodeidae</taxon>
        <taxon>Ilyodon</taxon>
    </lineage>
</organism>
<accession>A0ABV0UVG1</accession>
<comment type="caution">
    <text evidence="1">The sequence shown here is derived from an EMBL/GenBank/DDBJ whole genome shotgun (WGS) entry which is preliminary data.</text>
</comment>
<protein>
    <submittedName>
        <fullName evidence="1">Uncharacterized protein</fullName>
    </submittedName>
</protein>
<evidence type="ECO:0000313" key="1">
    <source>
        <dbReference type="EMBL" id="MEQ2249183.1"/>
    </source>
</evidence>
<reference evidence="1 2" key="1">
    <citation type="submission" date="2021-06" db="EMBL/GenBank/DDBJ databases">
        <authorList>
            <person name="Palmer J.M."/>
        </authorList>
    </citation>
    <scope>NUCLEOTIDE SEQUENCE [LARGE SCALE GENOMIC DNA]</scope>
    <source>
        <strain evidence="2">if_2019</strain>
        <tissue evidence="1">Muscle</tissue>
    </source>
</reference>
<evidence type="ECO:0000313" key="2">
    <source>
        <dbReference type="Proteomes" id="UP001482620"/>
    </source>
</evidence>
<sequence>MDMHQYQHKTITVSKIFELLQIHVIKATSPLLHSSCCHIHPAGWANYSFHSNNSFYLKHLNDQGCPDPVLDPATFRCIPTPTHLHQMDEFPHQHVMQSCKGQLMV</sequence>